<proteinExistence type="predicted"/>
<keyword evidence="1" id="KW-0079">Bacteriocin immunity</keyword>
<dbReference type="eggNOG" id="ENOG502ZFAQ">
    <property type="taxonomic scope" value="Bacteria"/>
</dbReference>
<dbReference type="Pfam" id="PF08951">
    <property type="entry name" value="EntA_Immun"/>
    <property type="match status" value="1"/>
</dbReference>
<name>A0A0R1XD53_9LACO</name>
<evidence type="ECO:0000313" key="2">
    <source>
        <dbReference type="EMBL" id="KRM27920.1"/>
    </source>
</evidence>
<evidence type="ECO:0000256" key="1">
    <source>
        <dbReference type="ARBA" id="ARBA00023025"/>
    </source>
</evidence>
<dbReference type="SUPFAM" id="SSF109797">
    <property type="entry name" value="Bacteriocin immunity protein-like"/>
    <property type="match status" value="1"/>
</dbReference>
<protein>
    <recommendedName>
        <fullName evidence="4">Prebacteriocin</fullName>
    </recommendedName>
</protein>
<organism evidence="2 3">
    <name type="scientific">Schleiferilactobacillus harbinensis DSM 16991</name>
    <dbReference type="NCBI Taxonomy" id="1122147"/>
    <lineage>
        <taxon>Bacteria</taxon>
        <taxon>Bacillati</taxon>
        <taxon>Bacillota</taxon>
        <taxon>Bacilli</taxon>
        <taxon>Lactobacillales</taxon>
        <taxon>Lactobacillaceae</taxon>
        <taxon>Schleiferilactobacillus</taxon>
    </lineage>
</organism>
<gene>
    <name evidence="2" type="ORF">FC91_GL002210</name>
</gene>
<evidence type="ECO:0008006" key="4">
    <source>
        <dbReference type="Google" id="ProtNLM"/>
    </source>
</evidence>
<dbReference type="AlphaFoldDB" id="A0A0R1XD53"/>
<comment type="caution">
    <text evidence="2">The sequence shown here is derived from an EMBL/GenBank/DDBJ whole genome shotgun (WGS) entry which is preliminary data.</text>
</comment>
<dbReference type="OrthoDB" id="2324256at2"/>
<sequence length="110" mass="12392">MNTKEKKLFQALDQAYMDPDVKKDPSLTAMIEENAEVLNASDSNDAYIHAVANLANGISQYYLTHRGVPEVLMSIYQLIKADIPEAHVDADYYRKKAEAIGLSFFPVIFH</sequence>
<dbReference type="InterPro" id="IPR015046">
    <property type="entry name" value="LciA_Immunity-like"/>
</dbReference>
<dbReference type="Gene3D" id="1.20.1440.50">
    <property type="entry name" value="Ta0600-like"/>
    <property type="match status" value="1"/>
</dbReference>
<reference evidence="2 3" key="1">
    <citation type="journal article" date="2015" name="Genome Announc.">
        <title>Expanding the biotechnology potential of lactobacilli through comparative genomics of 213 strains and associated genera.</title>
        <authorList>
            <person name="Sun Z."/>
            <person name="Harris H.M."/>
            <person name="McCann A."/>
            <person name="Guo C."/>
            <person name="Argimon S."/>
            <person name="Zhang W."/>
            <person name="Yang X."/>
            <person name="Jeffery I.B."/>
            <person name="Cooney J.C."/>
            <person name="Kagawa T.F."/>
            <person name="Liu W."/>
            <person name="Song Y."/>
            <person name="Salvetti E."/>
            <person name="Wrobel A."/>
            <person name="Rasinkangas P."/>
            <person name="Parkhill J."/>
            <person name="Rea M.C."/>
            <person name="O'Sullivan O."/>
            <person name="Ritari J."/>
            <person name="Douillard F.P."/>
            <person name="Paul Ross R."/>
            <person name="Yang R."/>
            <person name="Briner A.E."/>
            <person name="Felis G.E."/>
            <person name="de Vos W.M."/>
            <person name="Barrangou R."/>
            <person name="Klaenhammer T.R."/>
            <person name="Caufield P.W."/>
            <person name="Cui Y."/>
            <person name="Zhang H."/>
            <person name="O'Toole P.W."/>
        </authorList>
    </citation>
    <scope>NUCLEOTIDE SEQUENCE [LARGE SCALE GENOMIC DNA]</scope>
    <source>
        <strain evidence="2 3">DSM 16991</strain>
    </source>
</reference>
<dbReference type="EMBL" id="AZFW01000039">
    <property type="protein sequence ID" value="KRM27920.1"/>
    <property type="molecule type" value="Genomic_DNA"/>
</dbReference>
<dbReference type="RefSeq" id="WP_027827944.1">
    <property type="nucleotide sequence ID" value="NZ_AUEH01000009.1"/>
</dbReference>
<evidence type="ECO:0000313" key="3">
    <source>
        <dbReference type="Proteomes" id="UP000050949"/>
    </source>
</evidence>
<accession>A0A0R1XD53</accession>
<dbReference type="Proteomes" id="UP000050949">
    <property type="component" value="Unassembled WGS sequence"/>
</dbReference>
<dbReference type="PATRIC" id="fig|1122147.4.peg.2288"/>
<dbReference type="InterPro" id="IPR023130">
    <property type="entry name" value="Ta0600-like_sf"/>
</dbReference>
<dbReference type="GO" id="GO:0030153">
    <property type="term" value="P:bacteriocin immunity"/>
    <property type="evidence" value="ECO:0007669"/>
    <property type="project" value="UniProtKB-KW"/>
</dbReference>